<accession>A0A158QGF0</accession>
<dbReference type="OrthoDB" id="6247168at2759"/>
<dbReference type="Gene3D" id="3.30.710.10">
    <property type="entry name" value="Potassium Channel Kv1.1, Chain A"/>
    <property type="match status" value="1"/>
</dbReference>
<reference evidence="1 2" key="2">
    <citation type="submission" date="2018-11" db="EMBL/GenBank/DDBJ databases">
        <authorList>
            <consortium name="Pathogen Informatics"/>
        </authorList>
    </citation>
    <scope>NUCLEOTIDE SEQUENCE [LARGE SCALE GENOMIC DNA]</scope>
</reference>
<dbReference type="InterPro" id="IPR011333">
    <property type="entry name" value="SKP1/BTB/POZ_sf"/>
</dbReference>
<dbReference type="EMBL" id="UYSG01011796">
    <property type="protein sequence ID" value="VDL63640.1"/>
    <property type="molecule type" value="Genomic_DNA"/>
</dbReference>
<dbReference type="AlphaFoldDB" id="A0A158QGF0"/>
<reference evidence="3" key="1">
    <citation type="submission" date="2016-04" db="UniProtKB">
        <authorList>
            <consortium name="WormBaseParasite"/>
        </authorList>
    </citation>
    <scope>IDENTIFICATION</scope>
</reference>
<gene>
    <name evidence="1" type="ORF">HDID_LOCUS10612</name>
</gene>
<sequence length="354" mass="39291">MIEERRLCAAVSIADTSVLVIGGIGRNQVGLRSAELLTELAGEGGDGGCEKWQLSRFSLMNEEHGGEPHAAYLQERVYVVGYGEYMVEMEMLDVATYGALIILANAALRVVSAAVEYAYGGIENISPEVALRLYVLAHNLQNKGLENGLAKFLCAWIDEKNVSEVWSAANVTKNEDLIGLCTPLVARNWKNFRTFRHFHVATEIKGMMNLLGCPQMARESAKSKVEALIRWRNASRDDEERTARTNAFRDMVSLLRIQDTPELITDLFVDCLRVGSNSLEEFSKHFFPVKGSQYIELLSFIRAPELSGQLLYQREAIHLIVACADVEASTGGSFFDQCSQPSVVGCLSSRDRQL</sequence>
<dbReference type="Proteomes" id="UP000274504">
    <property type="component" value="Unassembled WGS sequence"/>
</dbReference>
<evidence type="ECO:0000313" key="3">
    <source>
        <dbReference type="WBParaSite" id="HDID_0001061401-mRNA-1"/>
    </source>
</evidence>
<protein>
    <submittedName>
        <fullName evidence="3">BACK domain-containing protein</fullName>
    </submittedName>
</protein>
<evidence type="ECO:0000313" key="2">
    <source>
        <dbReference type="Proteomes" id="UP000274504"/>
    </source>
</evidence>
<organism evidence="3">
    <name type="scientific">Hymenolepis diminuta</name>
    <name type="common">Rat tapeworm</name>
    <dbReference type="NCBI Taxonomy" id="6216"/>
    <lineage>
        <taxon>Eukaryota</taxon>
        <taxon>Metazoa</taxon>
        <taxon>Spiralia</taxon>
        <taxon>Lophotrochozoa</taxon>
        <taxon>Platyhelminthes</taxon>
        <taxon>Cestoda</taxon>
        <taxon>Eucestoda</taxon>
        <taxon>Cyclophyllidea</taxon>
        <taxon>Hymenolepididae</taxon>
        <taxon>Hymenolepis</taxon>
    </lineage>
</organism>
<dbReference type="WBParaSite" id="HDID_0001061401-mRNA-1">
    <property type="protein sequence ID" value="HDID_0001061401-mRNA-1"/>
    <property type="gene ID" value="HDID_0001061401"/>
</dbReference>
<proteinExistence type="predicted"/>
<name>A0A158QGF0_HYMDI</name>
<evidence type="ECO:0000313" key="1">
    <source>
        <dbReference type="EMBL" id="VDL63640.1"/>
    </source>
</evidence>